<keyword evidence="3" id="KW-1185">Reference proteome</keyword>
<keyword evidence="1" id="KW-1133">Transmembrane helix</keyword>
<proteinExistence type="predicted"/>
<keyword evidence="1" id="KW-0812">Transmembrane</keyword>
<evidence type="ECO:0000256" key="1">
    <source>
        <dbReference type="SAM" id="Phobius"/>
    </source>
</evidence>
<dbReference type="Proteomes" id="UP000184052">
    <property type="component" value="Unassembled WGS sequence"/>
</dbReference>
<name>A0A1M6G9U8_9FIRM</name>
<sequence>MKPLINIFLLLMIVFCTSTMPLFLSPIDYSSTINISDNGEDISYNPNVVNFKSNSGYAFTDPDSLILEIFYSGAMELSLSEDTLFSIDVLNDNGLVQSGIDAKMVSSVHFSNNKYLLDKDNPIISTISINQRDYSLPDGQYKLVITPKIYELKNENIEVNVTYTQDRKYIAAMDVPPENTRGITFYLANDDDVLLPISEFIENAVDVYEYRLIESAYTRNHSAYSLKNPTGAVNYLVFQDGIVYIDVKGSDPIYSNNNTSDNAYWAFVKSYMGIGYVERVRFTVDNYVVEEYFGSHQIGSSIQYYNTDKVYLPVIAGERYLLADFNLLNNQGLGTREKIDLMVENMKNGNMTGLASMPKNVSFSYEISGSSVNILFNSDVSLDNYSEDKLNMMMESMIYSFSSISGIDSIYISTFNENITDIGSYSAGVTIYPKNNINPYADEIIKLEGATE</sequence>
<accession>A0A1M6G9U8</accession>
<gene>
    <name evidence="2" type="ORF">SAMN02745751_01662</name>
</gene>
<evidence type="ECO:0000313" key="2">
    <source>
        <dbReference type="EMBL" id="SHJ06654.1"/>
    </source>
</evidence>
<dbReference type="AlphaFoldDB" id="A0A1M6G9U8"/>
<organism evidence="2 3">
    <name type="scientific">Dethiosulfatibacter aminovorans DSM 17477</name>
    <dbReference type="NCBI Taxonomy" id="1121476"/>
    <lineage>
        <taxon>Bacteria</taxon>
        <taxon>Bacillati</taxon>
        <taxon>Bacillota</taxon>
        <taxon>Tissierellia</taxon>
        <taxon>Dethiosulfatibacter</taxon>
    </lineage>
</organism>
<evidence type="ECO:0000313" key="3">
    <source>
        <dbReference type="Proteomes" id="UP000184052"/>
    </source>
</evidence>
<keyword evidence="1" id="KW-0472">Membrane</keyword>
<evidence type="ECO:0008006" key="4">
    <source>
        <dbReference type="Google" id="ProtNLM"/>
    </source>
</evidence>
<dbReference type="RefSeq" id="WP_073049120.1">
    <property type="nucleotide sequence ID" value="NZ_FQZL01000010.1"/>
</dbReference>
<dbReference type="EMBL" id="FQZL01000010">
    <property type="protein sequence ID" value="SHJ06654.1"/>
    <property type="molecule type" value="Genomic_DNA"/>
</dbReference>
<protein>
    <recommendedName>
        <fullName evidence="4">Sporulation and spore germination</fullName>
    </recommendedName>
</protein>
<reference evidence="2 3" key="1">
    <citation type="submission" date="2016-11" db="EMBL/GenBank/DDBJ databases">
        <authorList>
            <person name="Jaros S."/>
            <person name="Januszkiewicz K."/>
            <person name="Wedrychowicz H."/>
        </authorList>
    </citation>
    <scope>NUCLEOTIDE SEQUENCE [LARGE SCALE GENOMIC DNA]</scope>
    <source>
        <strain evidence="2 3">DSM 17477</strain>
    </source>
</reference>
<feature type="transmembrane region" description="Helical" evidence="1">
    <location>
        <begin position="7"/>
        <end position="24"/>
    </location>
</feature>
<dbReference type="STRING" id="1121476.SAMN02745751_01662"/>
<dbReference type="OrthoDB" id="1953838at2"/>